<dbReference type="Proteomes" id="UP000244446">
    <property type="component" value="Unassembled WGS sequence"/>
</dbReference>
<evidence type="ECO:0000256" key="2">
    <source>
        <dbReference type="ARBA" id="ARBA00022729"/>
    </source>
</evidence>
<dbReference type="CDD" id="cd11614">
    <property type="entry name" value="SAF_CpaB_FlgA_like"/>
    <property type="match status" value="1"/>
</dbReference>
<comment type="subcellular location">
    <subcellularLocation>
        <location evidence="1 4">Periplasm</location>
    </subcellularLocation>
</comment>
<keyword evidence="6" id="KW-0966">Cell projection</keyword>
<keyword evidence="4" id="KW-1005">Bacterial flagellum biogenesis</keyword>
<evidence type="ECO:0000256" key="4">
    <source>
        <dbReference type="RuleBase" id="RU362063"/>
    </source>
</evidence>
<dbReference type="OrthoDB" id="7619725at2"/>
<comment type="caution">
    <text evidence="6">The sequence shown here is derived from an EMBL/GenBank/DDBJ whole genome shotgun (WGS) entry which is preliminary data.</text>
</comment>
<dbReference type="NCBIfam" id="TIGR03170">
    <property type="entry name" value="flgA_cterm"/>
    <property type="match status" value="1"/>
</dbReference>
<dbReference type="EMBL" id="QCYH01000006">
    <property type="protein sequence ID" value="PVA09696.1"/>
    <property type="molecule type" value="Genomic_DNA"/>
</dbReference>
<evidence type="ECO:0000256" key="3">
    <source>
        <dbReference type="ARBA" id="ARBA00022764"/>
    </source>
</evidence>
<dbReference type="Gene3D" id="3.90.1210.10">
    <property type="entry name" value="Antifreeze-like/N-acetylneuraminic acid synthase C-terminal domain"/>
    <property type="match status" value="1"/>
</dbReference>
<gene>
    <name evidence="6" type="ORF">DC366_11220</name>
</gene>
<accession>A0A2T7G5N8</accession>
<dbReference type="InterPro" id="IPR039246">
    <property type="entry name" value="Flagellar_FlgA"/>
</dbReference>
<evidence type="ECO:0000259" key="5">
    <source>
        <dbReference type="SMART" id="SM00858"/>
    </source>
</evidence>
<keyword evidence="6" id="KW-0282">Flagellum</keyword>
<dbReference type="PANTHER" id="PTHR36307">
    <property type="entry name" value="FLAGELLA BASAL BODY P-RING FORMATION PROTEIN FLGA"/>
    <property type="match status" value="1"/>
</dbReference>
<dbReference type="GO" id="GO:0044780">
    <property type="term" value="P:bacterial-type flagellum assembly"/>
    <property type="evidence" value="ECO:0007669"/>
    <property type="project" value="InterPro"/>
</dbReference>
<comment type="function">
    <text evidence="4">Involved in the assembly process of the P-ring formation. It may associate with FlgF on the rod constituting a structure essential for the P-ring assembly or may act as a modulator protein for the P-ring assembly.</text>
</comment>
<dbReference type="GO" id="GO:0042597">
    <property type="term" value="C:periplasmic space"/>
    <property type="evidence" value="ECO:0007669"/>
    <property type="project" value="UniProtKB-SubCell"/>
</dbReference>
<keyword evidence="2 4" id="KW-0732">Signal</keyword>
<dbReference type="Pfam" id="PF13144">
    <property type="entry name" value="ChapFlgA"/>
    <property type="match status" value="1"/>
</dbReference>
<evidence type="ECO:0000313" key="7">
    <source>
        <dbReference type="Proteomes" id="UP000244446"/>
    </source>
</evidence>
<dbReference type="RefSeq" id="WP_108692320.1">
    <property type="nucleotide sequence ID" value="NZ_QCYH01000006.1"/>
</dbReference>
<keyword evidence="6" id="KW-0969">Cilium</keyword>
<keyword evidence="7" id="KW-1185">Reference proteome</keyword>
<dbReference type="SMART" id="SM00858">
    <property type="entry name" value="SAF"/>
    <property type="match status" value="1"/>
</dbReference>
<keyword evidence="3 4" id="KW-0574">Periplasm</keyword>
<evidence type="ECO:0000256" key="1">
    <source>
        <dbReference type="ARBA" id="ARBA00004418"/>
    </source>
</evidence>
<reference evidence="6 7" key="1">
    <citation type="submission" date="2018-04" db="EMBL/GenBank/DDBJ databases">
        <title>Pelagivirga bohaiensis gen. nov., sp. nov., a bacterium isolated from the Bohai Sea.</title>
        <authorList>
            <person name="Ji X."/>
        </authorList>
    </citation>
    <scope>NUCLEOTIDE SEQUENCE [LARGE SCALE GENOMIC DNA]</scope>
    <source>
        <strain evidence="6 7">BH-SD19</strain>
    </source>
</reference>
<sequence length="139" mass="14636">MRYLATLGWLLVAAPATADTVLAARTIRAQTLITAQDLVVKDVDVVGAISDPALIAGQEARVALYAGRPIRPGDVGPPALVERNQIIALVYDQSGLSITAEGRSLSRAGPGETVRVMNMSSRITVSGQVMPDGRVHVSY</sequence>
<dbReference type="PANTHER" id="PTHR36307:SF1">
    <property type="entry name" value="FLAGELLA BASAL BODY P-RING FORMATION PROTEIN FLGA"/>
    <property type="match status" value="1"/>
</dbReference>
<feature type="domain" description="SAF" evidence="5">
    <location>
        <begin position="18"/>
        <end position="76"/>
    </location>
</feature>
<comment type="similarity">
    <text evidence="4">Belongs to the FlgA family.</text>
</comment>
<name>A0A2T7G5N8_9RHOB</name>
<dbReference type="InterPro" id="IPR013974">
    <property type="entry name" value="SAF"/>
</dbReference>
<protein>
    <recommendedName>
        <fullName evidence="4">Flagella basal body P-ring formation protein FlgA</fullName>
    </recommendedName>
</protein>
<dbReference type="InterPro" id="IPR017585">
    <property type="entry name" value="SAF_FlgA"/>
</dbReference>
<evidence type="ECO:0000313" key="6">
    <source>
        <dbReference type="EMBL" id="PVA09696.1"/>
    </source>
</evidence>
<feature type="chain" id="PRO_5015372153" description="Flagella basal body P-ring formation protein FlgA" evidence="4">
    <location>
        <begin position="19"/>
        <end position="139"/>
    </location>
</feature>
<dbReference type="Gene3D" id="2.30.30.760">
    <property type="match status" value="1"/>
</dbReference>
<organism evidence="6 7">
    <name type="scientific">Pelagivirga sediminicola</name>
    <dbReference type="NCBI Taxonomy" id="2170575"/>
    <lineage>
        <taxon>Bacteria</taxon>
        <taxon>Pseudomonadati</taxon>
        <taxon>Pseudomonadota</taxon>
        <taxon>Alphaproteobacteria</taxon>
        <taxon>Rhodobacterales</taxon>
        <taxon>Paracoccaceae</taxon>
        <taxon>Pelagivirga</taxon>
    </lineage>
</organism>
<dbReference type="AlphaFoldDB" id="A0A2T7G5N8"/>
<proteinExistence type="inferred from homology"/>
<feature type="signal peptide" evidence="4">
    <location>
        <begin position="1"/>
        <end position="18"/>
    </location>
</feature>